<keyword evidence="2" id="KW-1185">Reference proteome</keyword>
<name>A0A0B2C140_9SPHN</name>
<proteinExistence type="predicted"/>
<evidence type="ECO:0000313" key="2">
    <source>
        <dbReference type="Proteomes" id="UP000030988"/>
    </source>
</evidence>
<dbReference type="RefSeq" id="WP_039094659.1">
    <property type="nucleotide sequence ID" value="NZ_JTDN01000001.1"/>
</dbReference>
<evidence type="ECO:0008006" key="3">
    <source>
        <dbReference type="Google" id="ProtNLM"/>
    </source>
</evidence>
<accession>A0A0B2C140</accession>
<dbReference type="PROSITE" id="PS51257">
    <property type="entry name" value="PROKAR_LIPOPROTEIN"/>
    <property type="match status" value="1"/>
</dbReference>
<protein>
    <recommendedName>
        <fullName evidence="3">Lipoprotein</fullName>
    </recommendedName>
</protein>
<dbReference type="AlphaFoldDB" id="A0A0B2C140"/>
<organism evidence="1 2">
    <name type="scientific">Croceibacterium mercuriale</name>
    <dbReference type="NCBI Taxonomy" id="1572751"/>
    <lineage>
        <taxon>Bacteria</taxon>
        <taxon>Pseudomonadati</taxon>
        <taxon>Pseudomonadota</taxon>
        <taxon>Alphaproteobacteria</taxon>
        <taxon>Sphingomonadales</taxon>
        <taxon>Erythrobacteraceae</taxon>
        <taxon>Croceibacterium</taxon>
    </lineage>
</organism>
<dbReference type="OrthoDB" id="7564929at2"/>
<dbReference type="Proteomes" id="UP000030988">
    <property type="component" value="Unassembled WGS sequence"/>
</dbReference>
<dbReference type="EMBL" id="JTDN01000001">
    <property type="protein sequence ID" value="KHL25890.1"/>
    <property type="molecule type" value="Genomic_DNA"/>
</dbReference>
<reference evidence="1 2" key="1">
    <citation type="submission" date="2014-11" db="EMBL/GenBank/DDBJ databases">
        <title>Draft genome sequence of Kirrobacter mercurialis.</title>
        <authorList>
            <person name="Coil D.A."/>
            <person name="Eisen J.A."/>
        </authorList>
    </citation>
    <scope>NUCLEOTIDE SEQUENCE [LARGE SCALE GENOMIC DNA]</scope>
    <source>
        <strain evidence="1 2">Coronado</strain>
    </source>
</reference>
<comment type="caution">
    <text evidence="1">The sequence shown here is derived from an EMBL/GenBank/DDBJ whole genome shotgun (WGS) entry which is preliminary data.</text>
</comment>
<gene>
    <name evidence="1" type="ORF">PK98_04715</name>
</gene>
<evidence type="ECO:0000313" key="1">
    <source>
        <dbReference type="EMBL" id="KHL25890.1"/>
    </source>
</evidence>
<sequence length="118" mass="12551">MRLPPFLVACILVSGCGDAGGPTVIDGSSQAAYETSLAEARGDVGPSDRIKLEAAISEHRARMFAKADSRQEYQRLVREGMDGLTAPAIVAQFDEDVTRVKGQAADAVFDAKRALNGR</sequence>